<accession>A0AAV7WCP0</accession>
<sequence>MSNKAVAGSRQFRLQNRKNRERSPDFLAHITKAENLGIQEDAGDGEGNGIRAEEKNKLTIPTESLKTCGANATTGKEEDIEGRDSRHVPGGTWLYQFSPF</sequence>
<dbReference type="EMBL" id="JANPWB010000002">
    <property type="protein sequence ID" value="KAJ1211108.1"/>
    <property type="molecule type" value="Genomic_DNA"/>
</dbReference>
<dbReference type="AlphaFoldDB" id="A0AAV7WCP0"/>
<evidence type="ECO:0000256" key="1">
    <source>
        <dbReference type="SAM" id="MobiDB-lite"/>
    </source>
</evidence>
<feature type="region of interest" description="Disordered" evidence="1">
    <location>
        <begin position="69"/>
        <end position="88"/>
    </location>
</feature>
<dbReference type="Proteomes" id="UP001066276">
    <property type="component" value="Chromosome 1_2"/>
</dbReference>
<evidence type="ECO:0000313" key="2">
    <source>
        <dbReference type="EMBL" id="KAJ1211108.1"/>
    </source>
</evidence>
<evidence type="ECO:0000313" key="3">
    <source>
        <dbReference type="Proteomes" id="UP001066276"/>
    </source>
</evidence>
<feature type="region of interest" description="Disordered" evidence="1">
    <location>
        <begin position="1"/>
        <end position="24"/>
    </location>
</feature>
<keyword evidence="3" id="KW-1185">Reference proteome</keyword>
<comment type="caution">
    <text evidence="2">The sequence shown here is derived from an EMBL/GenBank/DDBJ whole genome shotgun (WGS) entry which is preliminary data.</text>
</comment>
<organism evidence="2 3">
    <name type="scientific">Pleurodeles waltl</name>
    <name type="common">Iberian ribbed newt</name>
    <dbReference type="NCBI Taxonomy" id="8319"/>
    <lineage>
        <taxon>Eukaryota</taxon>
        <taxon>Metazoa</taxon>
        <taxon>Chordata</taxon>
        <taxon>Craniata</taxon>
        <taxon>Vertebrata</taxon>
        <taxon>Euteleostomi</taxon>
        <taxon>Amphibia</taxon>
        <taxon>Batrachia</taxon>
        <taxon>Caudata</taxon>
        <taxon>Salamandroidea</taxon>
        <taxon>Salamandridae</taxon>
        <taxon>Pleurodelinae</taxon>
        <taxon>Pleurodeles</taxon>
    </lineage>
</organism>
<protein>
    <submittedName>
        <fullName evidence="2">Uncharacterized protein</fullName>
    </submittedName>
</protein>
<feature type="region of interest" description="Disordered" evidence="1">
    <location>
        <begin position="37"/>
        <end position="57"/>
    </location>
</feature>
<proteinExistence type="predicted"/>
<name>A0AAV7WCP0_PLEWA</name>
<reference evidence="2" key="1">
    <citation type="journal article" date="2022" name="bioRxiv">
        <title>Sequencing and chromosome-scale assembly of the giantPleurodeles waltlgenome.</title>
        <authorList>
            <person name="Brown T."/>
            <person name="Elewa A."/>
            <person name="Iarovenko S."/>
            <person name="Subramanian E."/>
            <person name="Araus A.J."/>
            <person name="Petzold A."/>
            <person name="Susuki M."/>
            <person name="Suzuki K.-i.T."/>
            <person name="Hayashi T."/>
            <person name="Toyoda A."/>
            <person name="Oliveira C."/>
            <person name="Osipova E."/>
            <person name="Leigh N.D."/>
            <person name="Simon A."/>
            <person name="Yun M.H."/>
        </authorList>
    </citation>
    <scope>NUCLEOTIDE SEQUENCE</scope>
    <source>
        <strain evidence="2">20211129_DDA</strain>
        <tissue evidence="2">Liver</tissue>
    </source>
</reference>
<gene>
    <name evidence="2" type="ORF">NDU88_006469</name>
</gene>